<reference evidence="2 3" key="1">
    <citation type="journal article" date="2020" name="G3 (Bethesda)">
        <title>Improved Reference Genome for Cyclotella cryptica CCMP332, a Model for Cell Wall Morphogenesis, Salinity Adaptation, and Lipid Production in Diatoms (Bacillariophyta).</title>
        <authorList>
            <person name="Roberts W.R."/>
            <person name="Downey K.M."/>
            <person name="Ruck E.C."/>
            <person name="Traller J.C."/>
            <person name="Alverson A.J."/>
        </authorList>
    </citation>
    <scope>NUCLEOTIDE SEQUENCE [LARGE SCALE GENOMIC DNA]</scope>
    <source>
        <strain evidence="2 3">CCMP332</strain>
    </source>
</reference>
<keyword evidence="3" id="KW-1185">Reference proteome</keyword>
<dbReference type="SUPFAM" id="SSF53474">
    <property type="entry name" value="alpha/beta-Hydrolases"/>
    <property type="match status" value="1"/>
</dbReference>
<dbReference type="InterPro" id="IPR052370">
    <property type="entry name" value="Meta-cleavage_hydrolase"/>
</dbReference>
<dbReference type="Gene3D" id="3.40.50.1820">
    <property type="entry name" value="alpha/beta hydrolase"/>
    <property type="match status" value="1"/>
</dbReference>
<dbReference type="PANTHER" id="PTHR43139:SF52">
    <property type="entry name" value="SI:DKEY-122A22.2"/>
    <property type="match status" value="1"/>
</dbReference>
<dbReference type="EMBL" id="JABMIG020000520">
    <property type="protein sequence ID" value="KAL3775953.1"/>
    <property type="molecule type" value="Genomic_DNA"/>
</dbReference>
<evidence type="ECO:0000313" key="3">
    <source>
        <dbReference type="Proteomes" id="UP001516023"/>
    </source>
</evidence>
<feature type="domain" description="AB hydrolase-1" evidence="1">
    <location>
        <begin position="69"/>
        <end position="348"/>
    </location>
</feature>
<comment type="caution">
    <text evidence="2">The sequence shown here is derived from an EMBL/GenBank/DDBJ whole genome shotgun (WGS) entry which is preliminary data.</text>
</comment>
<dbReference type="Proteomes" id="UP001516023">
    <property type="component" value="Unassembled WGS sequence"/>
</dbReference>
<evidence type="ECO:0000259" key="1">
    <source>
        <dbReference type="Pfam" id="PF00561"/>
    </source>
</evidence>
<proteinExistence type="predicted"/>
<organism evidence="2 3">
    <name type="scientific">Cyclotella cryptica</name>
    <dbReference type="NCBI Taxonomy" id="29204"/>
    <lineage>
        <taxon>Eukaryota</taxon>
        <taxon>Sar</taxon>
        <taxon>Stramenopiles</taxon>
        <taxon>Ochrophyta</taxon>
        <taxon>Bacillariophyta</taxon>
        <taxon>Coscinodiscophyceae</taxon>
        <taxon>Thalassiosirophycidae</taxon>
        <taxon>Stephanodiscales</taxon>
        <taxon>Stephanodiscaceae</taxon>
        <taxon>Cyclotella</taxon>
    </lineage>
</organism>
<dbReference type="AlphaFoldDB" id="A0ABD3NJ30"/>
<dbReference type="Pfam" id="PF00561">
    <property type="entry name" value="Abhydrolase_1"/>
    <property type="match status" value="1"/>
</dbReference>
<accession>A0ABD3NJ30</accession>
<dbReference type="InterPro" id="IPR029058">
    <property type="entry name" value="AB_hydrolase_fold"/>
</dbReference>
<sequence>MRVIQREFEAAVGGALIHTVGKAAQNRYLKKSALKAKSAWLPSCSYEMFYLEREAKPIDGKVLDTKDQPAMIFFHGISQRSEDFSALIVSLRIPPHFRILVPEQKGHGKDIERIDSGKYTQPTHKSMLETTCEFLDVVQVGSNTSAFGISLGGGVLYYVAYVRPDIIKRSVLISPAIVPCVDKSLVRGILDGTNNFFCFESREDVKVLFRELSTGRDDTSRKKRDPVPKFFLEAIYRQSKKLAPKGHYKAMLLNLLGSVGLDERQTLSHEPENDSFNANNADPFAAVTDIDPVAKRLVIWPEKDRIINYEQGMDFFEVSLNSDGKFTSKSRTTEFESIPDCGHLFNAEGKIIIDIIRPRVREYLLCYR</sequence>
<name>A0ABD3NJ30_9STRA</name>
<dbReference type="InterPro" id="IPR000073">
    <property type="entry name" value="AB_hydrolase_1"/>
</dbReference>
<protein>
    <recommendedName>
        <fullName evidence="1">AB hydrolase-1 domain-containing protein</fullName>
    </recommendedName>
</protein>
<dbReference type="PANTHER" id="PTHR43139">
    <property type="entry name" value="SI:DKEY-122A22.2"/>
    <property type="match status" value="1"/>
</dbReference>
<gene>
    <name evidence="2" type="ORF">HJC23_011653</name>
</gene>
<evidence type="ECO:0000313" key="2">
    <source>
        <dbReference type="EMBL" id="KAL3775953.1"/>
    </source>
</evidence>